<evidence type="ECO:0000256" key="1">
    <source>
        <dbReference type="ARBA" id="ARBA00001968"/>
    </source>
</evidence>
<feature type="domain" description="DDE Tnp4" evidence="8">
    <location>
        <begin position="92"/>
        <end position="217"/>
    </location>
</feature>
<evidence type="ECO:0000313" key="10">
    <source>
        <dbReference type="Proteomes" id="UP001159363"/>
    </source>
</evidence>
<comment type="similarity">
    <text evidence="3">Belongs to the HARBI1 family.</text>
</comment>
<evidence type="ECO:0000256" key="5">
    <source>
        <dbReference type="ARBA" id="ARBA00022723"/>
    </source>
</evidence>
<dbReference type="Proteomes" id="UP001159363">
    <property type="component" value="Chromosome 1"/>
</dbReference>
<dbReference type="InterPro" id="IPR027806">
    <property type="entry name" value="HARBI1_dom"/>
</dbReference>
<reference evidence="9 10" key="1">
    <citation type="submission" date="2023-02" db="EMBL/GenBank/DDBJ databases">
        <title>LHISI_Scaffold_Assembly.</title>
        <authorList>
            <person name="Stuart O.P."/>
            <person name="Cleave R."/>
            <person name="Magrath M.J.L."/>
            <person name="Mikheyev A.S."/>
        </authorList>
    </citation>
    <scope>NUCLEOTIDE SEQUENCE [LARGE SCALE GENOMIC DNA]</scope>
    <source>
        <strain evidence="9">Daus_M_001</strain>
        <tissue evidence="9">Leg muscle</tissue>
    </source>
</reference>
<accession>A0ABQ9IH05</accession>
<gene>
    <name evidence="9" type="ORF">PR048_001304</name>
</gene>
<evidence type="ECO:0000256" key="3">
    <source>
        <dbReference type="ARBA" id="ARBA00006958"/>
    </source>
</evidence>
<protein>
    <recommendedName>
        <fullName evidence="8">DDE Tnp4 domain-containing protein</fullName>
    </recommendedName>
</protein>
<evidence type="ECO:0000256" key="6">
    <source>
        <dbReference type="ARBA" id="ARBA00022801"/>
    </source>
</evidence>
<dbReference type="PANTHER" id="PTHR22930">
    <property type="match status" value="1"/>
</dbReference>
<evidence type="ECO:0000259" key="8">
    <source>
        <dbReference type="Pfam" id="PF13359"/>
    </source>
</evidence>
<dbReference type="InterPro" id="IPR045249">
    <property type="entry name" value="HARBI1-like"/>
</dbReference>
<sequence>MVTPRYLATGRTLEDLKFSCRIAPKTNVRTLLNGVFPTLPKYLSLFCCARAKQSLDIPFLVLLQCPTTEEEWENVAREFEHRWNFPNCIGAVDGKHVAITPPPGSGSYFYNYKIFHSQVLLGTVNANYELLYFSFGTNGRVSDGGVFEVSDLSKKLEDGSLKLPKERNCRWEKNVWYVLVSDGAFPLREYIMKPFSRKVATPARKIFNYRSIKHMIIHSHF</sequence>
<dbReference type="EMBL" id="JARBHB010000001">
    <property type="protein sequence ID" value="KAJ8895963.1"/>
    <property type="molecule type" value="Genomic_DNA"/>
</dbReference>
<name>A0ABQ9IH05_9NEOP</name>
<feature type="non-terminal residue" evidence="9">
    <location>
        <position position="221"/>
    </location>
</feature>
<evidence type="ECO:0000256" key="2">
    <source>
        <dbReference type="ARBA" id="ARBA00004123"/>
    </source>
</evidence>
<evidence type="ECO:0000313" key="9">
    <source>
        <dbReference type="EMBL" id="KAJ8895963.1"/>
    </source>
</evidence>
<proteinExistence type="inferred from homology"/>
<comment type="cofactor">
    <cofactor evidence="1">
        <name>a divalent metal cation</name>
        <dbReference type="ChEBI" id="CHEBI:60240"/>
    </cofactor>
</comment>
<keyword evidence="5" id="KW-0479">Metal-binding</keyword>
<dbReference type="Pfam" id="PF13359">
    <property type="entry name" value="DDE_Tnp_4"/>
    <property type="match status" value="1"/>
</dbReference>
<comment type="subcellular location">
    <subcellularLocation>
        <location evidence="2">Nucleus</location>
    </subcellularLocation>
</comment>
<evidence type="ECO:0000256" key="4">
    <source>
        <dbReference type="ARBA" id="ARBA00022722"/>
    </source>
</evidence>
<organism evidence="9 10">
    <name type="scientific">Dryococelus australis</name>
    <dbReference type="NCBI Taxonomy" id="614101"/>
    <lineage>
        <taxon>Eukaryota</taxon>
        <taxon>Metazoa</taxon>
        <taxon>Ecdysozoa</taxon>
        <taxon>Arthropoda</taxon>
        <taxon>Hexapoda</taxon>
        <taxon>Insecta</taxon>
        <taxon>Pterygota</taxon>
        <taxon>Neoptera</taxon>
        <taxon>Polyneoptera</taxon>
        <taxon>Phasmatodea</taxon>
        <taxon>Verophasmatodea</taxon>
        <taxon>Anareolatae</taxon>
        <taxon>Phasmatidae</taxon>
        <taxon>Eurycanthinae</taxon>
        <taxon>Dryococelus</taxon>
    </lineage>
</organism>
<keyword evidence="6" id="KW-0378">Hydrolase</keyword>
<keyword evidence="10" id="KW-1185">Reference proteome</keyword>
<dbReference type="PANTHER" id="PTHR22930:SF269">
    <property type="entry name" value="NUCLEASE HARBI1-LIKE PROTEIN"/>
    <property type="match status" value="1"/>
</dbReference>
<keyword evidence="4" id="KW-0540">Nuclease</keyword>
<comment type="caution">
    <text evidence="9">The sequence shown here is derived from an EMBL/GenBank/DDBJ whole genome shotgun (WGS) entry which is preliminary data.</text>
</comment>
<evidence type="ECO:0000256" key="7">
    <source>
        <dbReference type="ARBA" id="ARBA00023242"/>
    </source>
</evidence>
<keyword evidence="7" id="KW-0539">Nucleus</keyword>